<organism evidence="2">
    <name type="scientific">marine metagenome</name>
    <dbReference type="NCBI Taxonomy" id="408172"/>
    <lineage>
        <taxon>unclassified sequences</taxon>
        <taxon>metagenomes</taxon>
        <taxon>ecological metagenomes</taxon>
    </lineage>
</organism>
<proteinExistence type="predicted"/>
<dbReference type="Gene3D" id="3.40.250.10">
    <property type="entry name" value="Rhodanese-like domain"/>
    <property type="match status" value="1"/>
</dbReference>
<dbReference type="CDD" id="cd00158">
    <property type="entry name" value="RHOD"/>
    <property type="match status" value="1"/>
</dbReference>
<dbReference type="InterPro" id="IPR036873">
    <property type="entry name" value="Rhodanese-like_dom_sf"/>
</dbReference>
<dbReference type="EMBL" id="UINC01076926">
    <property type="protein sequence ID" value="SVC16550.1"/>
    <property type="molecule type" value="Genomic_DNA"/>
</dbReference>
<dbReference type="InterPro" id="IPR001763">
    <property type="entry name" value="Rhodanese-like_dom"/>
</dbReference>
<evidence type="ECO:0000259" key="1">
    <source>
        <dbReference type="PROSITE" id="PS50206"/>
    </source>
</evidence>
<protein>
    <recommendedName>
        <fullName evidence="1">Rhodanese domain-containing protein</fullName>
    </recommendedName>
</protein>
<sequence length="72" mass="8382">MKNIFNYFFVFTFFMFFSCGLNSDTPINQMNSDELLDFIGINSAVLVDVRTHDEYNSGYIENSLNIDYLSND</sequence>
<gene>
    <name evidence="2" type="ORF">METZ01_LOCUS269404</name>
</gene>
<evidence type="ECO:0000313" key="2">
    <source>
        <dbReference type="EMBL" id="SVC16550.1"/>
    </source>
</evidence>
<dbReference type="Pfam" id="PF00581">
    <property type="entry name" value="Rhodanese"/>
    <property type="match status" value="1"/>
</dbReference>
<feature type="non-terminal residue" evidence="2">
    <location>
        <position position="72"/>
    </location>
</feature>
<reference evidence="2" key="1">
    <citation type="submission" date="2018-05" db="EMBL/GenBank/DDBJ databases">
        <authorList>
            <person name="Lanie J.A."/>
            <person name="Ng W.-L."/>
            <person name="Kazmierczak K.M."/>
            <person name="Andrzejewski T.M."/>
            <person name="Davidsen T.M."/>
            <person name="Wayne K.J."/>
            <person name="Tettelin H."/>
            <person name="Glass J.I."/>
            <person name="Rusch D."/>
            <person name="Podicherti R."/>
            <person name="Tsui H.-C.T."/>
            <person name="Winkler M.E."/>
        </authorList>
    </citation>
    <scope>NUCLEOTIDE SEQUENCE</scope>
</reference>
<name>A0A382JWQ3_9ZZZZ</name>
<dbReference type="PROSITE" id="PS51257">
    <property type="entry name" value="PROKAR_LIPOPROTEIN"/>
    <property type="match status" value="1"/>
</dbReference>
<accession>A0A382JWQ3</accession>
<feature type="domain" description="Rhodanese" evidence="1">
    <location>
        <begin position="40"/>
        <end position="68"/>
    </location>
</feature>
<dbReference type="SUPFAM" id="SSF52821">
    <property type="entry name" value="Rhodanese/Cell cycle control phosphatase"/>
    <property type="match status" value="1"/>
</dbReference>
<dbReference type="PROSITE" id="PS50206">
    <property type="entry name" value="RHODANESE_3"/>
    <property type="match status" value="1"/>
</dbReference>
<dbReference type="AlphaFoldDB" id="A0A382JWQ3"/>